<evidence type="ECO:0000313" key="10">
    <source>
        <dbReference type="EMBL" id="SMC29398.1"/>
    </source>
</evidence>
<keyword evidence="6" id="KW-0472">Membrane</keyword>
<proteinExistence type="inferred from homology"/>
<sequence>MPFAFPTSSRLLGVVALCLSVSAPAFAATLKDALDHAWAASAATQTARTQQFDADDMAARAWLPGPPTVSVSGKTDQLDRNDGLREWEAEVAVPLWLWGQRERAAAVAQAGRTAGAQRFMLERWQLAGALRDAWWDTRLAQAELDAARRKLDAANRLETDAGKRLKAGDISPFDANLARLSRQQSQAELLRATMMAAKAESAFAALSRGAALPEPQETDAPANASLDTHPQLLSLIATVAAARARLQQAGGDTRDNPELALTVTRERSGNSEAYQNLAKLTLKLPLGTETRNRPRVAAANAELAEAEQALETAHIQVRAAYEASRLELDQARSEQALQQERQLLAEQNLLWQQQANRAGQVDLAALLRAQAEADEARLQVTRARINVGRMISRTNQAAGVLP</sequence>
<dbReference type="GO" id="GO:0015288">
    <property type="term" value="F:porin activity"/>
    <property type="evidence" value="ECO:0007669"/>
    <property type="project" value="TreeGrafter"/>
</dbReference>
<evidence type="ECO:0000256" key="1">
    <source>
        <dbReference type="ARBA" id="ARBA00004442"/>
    </source>
</evidence>
<dbReference type="Pfam" id="PF02321">
    <property type="entry name" value="OEP"/>
    <property type="match status" value="1"/>
</dbReference>
<dbReference type="AlphaFoldDB" id="A0A1W1Y0W3"/>
<evidence type="ECO:0000256" key="3">
    <source>
        <dbReference type="ARBA" id="ARBA00022448"/>
    </source>
</evidence>
<keyword evidence="5" id="KW-0812">Transmembrane</keyword>
<feature type="chain" id="PRO_5010705120" evidence="9">
    <location>
        <begin position="28"/>
        <end position="402"/>
    </location>
</feature>
<dbReference type="GO" id="GO:1990281">
    <property type="term" value="C:efflux pump complex"/>
    <property type="evidence" value="ECO:0007669"/>
    <property type="project" value="TreeGrafter"/>
</dbReference>
<evidence type="ECO:0000256" key="2">
    <source>
        <dbReference type="ARBA" id="ARBA00007613"/>
    </source>
</evidence>
<evidence type="ECO:0000313" key="11">
    <source>
        <dbReference type="Proteomes" id="UP000192761"/>
    </source>
</evidence>
<dbReference type="InterPro" id="IPR051906">
    <property type="entry name" value="TolC-like"/>
</dbReference>
<dbReference type="Gene3D" id="1.20.1600.10">
    <property type="entry name" value="Outer membrane efflux proteins (OEP)"/>
    <property type="match status" value="1"/>
</dbReference>
<evidence type="ECO:0000256" key="4">
    <source>
        <dbReference type="ARBA" id="ARBA00022452"/>
    </source>
</evidence>
<dbReference type="STRING" id="1121001.SAMN02745857_03814"/>
<organism evidence="10 11">
    <name type="scientific">Andreprevotia lacus DSM 23236</name>
    <dbReference type="NCBI Taxonomy" id="1121001"/>
    <lineage>
        <taxon>Bacteria</taxon>
        <taxon>Pseudomonadati</taxon>
        <taxon>Pseudomonadota</taxon>
        <taxon>Betaproteobacteria</taxon>
        <taxon>Neisseriales</taxon>
        <taxon>Chitinibacteraceae</taxon>
        <taxon>Andreprevotia</taxon>
    </lineage>
</organism>
<dbReference type="EMBL" id="FWXD01000034">
    <property type="protein sequence ID" value="SMC29398.1"/>
    <property type="molecule type" value="Genomic_DNA"/>
</dbReference>
<feature type="signal peptide" evidence="9">
    <location>
        <begin position="1"/>
        <end position="27"/>
    </location>
</feature>
<gene>
    <name evidence="10" type="ORF">SAMN02745857_03814</name>
</gene>
<dbReference type="GO" id="GO:0009279">
    <property type="term" value="C:cell outer membrane"/>
    <property type="evidence" value="ECO:0007669"/>
    <property type="project" value="UniProtKB-SubCell"/>
</dbReference>
<feature type="coiled-coil region" evidence="8">
    <location>
        <begin position="296"/>
        <end position="323"/>
    </location>
</feature>
<dbReference type="RefSeq" id="WP_084092750.1">
    <property type="nucleotide sequence ID" value="NZ_FWXD01000034.1"/>
</dbReference>
<dbReference type="OrthoDB" id="8558511at2"/>
<keyword evidence="11" id="KW-1185">Reference proteome</keyword>
<accession>A0A1W1Y0W3</accession>
<protein>
    <submittedName>
        <fullName evidence="10">Outer membrane efflux protein</fullName>
    </submittedName>
</protein>
<dbReference type="SUPFAM" id="SSF56954">
    <property type="entry name" value="Outer membrane efflux proteins (OEP)"/>
    <property type="match status" value="1"/>
</dbReference>
<evidence type="ECO:0000256" key="6">
    <source>
        <dbReference type="ARBA" id="ARBA00023136"/>
    </source>
</evidence>
<name>A0A1W1Y0W3_9NEIS</name>
<keyword evidence="4" id="KW-1134">Transmembrane beta strand</keyword>
<evidence type="ECO:0000256" key="5">
    <source>
        <dbReference type="ARBA" id="ARBA00022692"/>
    </source>
</evidence>
<keyword evidence="3" id="KW-0813">Transport</keyword>
<keyword evidence="7" id="KW-0998">Cell outer membrane</keyword>
<evidence type="ECO:0000256" key="9">
    <source>
        <dbReference type="SAM" id="SignalP"/>
    </source>
</evidence>
<dbReference type="PANTHER" id="PTHR30026">
    <property type="entry name" value="OUTER MEMBRANE PROTEIN TOLC"/>
    <property type="match status" value="1"/>
</dbReference>
<dbReference type="Proteomes" id="UP000192761">
    <property type="component" value="Unassembled WGS sequence"/>
</dbReference>
<evidence type="ECO:0000256" key="7">
    <source>
        <dbReference type="ARBA" id="ARBA00023237"/>
    </source>
</evidence>
<keyword evidence="8" id="KW-0175">Coiled coil</keyword>
<feature type="coiled-coil region" evidence="8">
    <location>
        <begin position="137"/>
        <end position="200"/>
    </location>
</feature>
<keyword evidence="9" id="KW-0732">Signal</keyword>
<comment type="subcellular location">
    <subcellularLocation>
        <location evidence="1">Cell outer membrane</location>
    </subcellularLocation>
</comment>
<dbReference type="GO" id="GO:0015562">
    <property type="term" value="F:efflux transmembrane transporter activity"/>
    <property type="evidence" value="ECO:0007669"/>
    <property type="project" value="InterPro"/>
</dbReference>
<comment type="similarity">
    <text evidence="2">Belongs to the outer membrane factor (OMF) (TC 1.B.17) family.</text>
</comment>
<dbReference type="PANTHER" id="PTHR30026:SF20">
    <property type="entry name" value="OUTER MEMBRANE PROTEIN TOLC"/>
    <property type="match status" value="1"/>
</dbReference>
<evidence type="ECO:0000256" key="8">
    <source>
        <dbReference type="SAM" id="Coils"/>
    </source>
</evidence>
<dbReference type="InterPro" id="IPR003423">
    <property type="entry name" value="OMP_efflux"/>
</dbReference>
<reference evidence="10 11" key="1">
    <citation type="submission" date="2017-04" db="EMBL/GenBank/DDBJ databases">
        <authorList>
            <person name="Afonso C.L."/>
            <person name="Miller P.J."/>
            <person name="Scott M.A."/>
            <person name="Spackman E."/>
            <person name="Goraichik I."/>
            <person name="Dimitrov K.M."/>
            <person name="Suarez D.L."/>
            <person name="Swayne D.E."/>
        </authorList>
    </citation>
    <scope>NUCLEOTIDE SEQUENCE [LARGE SCALE GENOMIC DNA]</scope>
    <source>
        <strain evidence="10 11">DSM 23236</strain>
    </source>
</reference>